<evidence type="ECO:0000313" key="3">
    <source>
        <dbReference type="EMBL" id="KAH7547574.1"/>
    </source>
</evidence>
<organism evidence="3 4">
    <name type="scientific">Ziziphus jujuba var. spinosa</name>
    <dbReference type="NCBI Taxonomy" id="714518"/>
    <lineage>
        <taxon>Eukaryota</taxon>
        <taxon>Viridiplantae</taxon>
        <taxon>Streptophyta</taxon>
        <taxon>Embryophyta</taxon>
        <taxon>Tracheophyta</taxon>
        <taxon>Spermatophyta</taxon>
        <taxon>Magnoliopsida</taxon>
        <taxon>eudicotyledons</taxon>
        <taxon>Gunneridae</taxon>
        <taxon>Pentapetalae</taxon>
        <taxon>rosids</taxon>
        <taxon>fabids</taxon>
        <taxon>Rosales</taxon>
        <taxon>Rhamnaceae</taxon>
        <taxon>Paliureae</taxon>
        <taxon>Ziziphus</taxon>
    </lineage>
</organism>
<accession>A0A978W6J0</accession>
<dbReference type="EMBL" id="JAEACU010000001">
    <property type="protein sequence ID" value="KAH7547574.1"/>
    <property type="molecule type" value="Genomic_DNA"/>
</dbReference>
<feature type="compositionally biased region" description="Gly residues" evidence="1">
    <location>
        <begin position="116"/>
        <end position="143"/>
    </location>
</feature>
<keyword evidence="2" id="KW-0472">Membrane</keyword>
<sequence length="256" mass="28150">MVSTTTTHIIACRPTICGRSTSVPQQKQLFGLKPFNLPRTSLNLSLSAPPPHRRLCIPVLKFKQSATVCLARSGSDNEGSPWKAFGDVMGKFKKDSSIEDVLRQQIEKKEYYPDRSGGGGGGVGGGGSGGSGGGGGGADGSGGSEDEGLAGIADETIQVILATLGFILLYIYIISGEELTRLAKDYIKYLFGGSESVRLKRAMSHWRRLFRRLTEKKETDKYWLEKEIINTPTWWDSPEKYRRISRAYEESNSDQF</sequence>
<feature type="transmembrane region" description="Helical" evidence="2">
    <location>
        <begin position="156"/>
        <end position="174"/>
    </location>
</feature>
<feature type="region of interest" description="Disordered" evidence="1">
    <location>
        <begin position="109"/>
        <end position="147"/>
    </location>
</feature>
<keyword evidence="2" id="KW-0812">Transmembrane</keyword>
<evidence type="ECO:0000256" key="1">
    <source>
        <dbReference type="SAM" id="MobiDB-lite"/>
    </source>
</evidence>
<dbReference type="PANTHER" id="PTHR35483">
    <property type="entry name" value="NUCLEUSENVELOPE PROTEIN"/>
    <property type="match status" value="1"/>
</dbReference>
<dbReference type="AlphaFoldDB" id="A0A978W6J0"/>
<proteinExistence type="predicted"/>
<dbReference type="GO" id="GO:0009507">
    <property type="term" value="C:chloroplast"/>
    <property type="evidence" value="ECO:0007669"/>
    <property type="project" value="TreeGrafter"/>
</dbReference>
<reference evidence="3" key="1">
    <citation type="journal article" date="2021" name="Front. Plant Sci.">
        <title>Chromosome-Scale Genome Assembly for Chinese Sour Jujube and Insights Into Its Genome Evolution and Domestication Signature.</title>
        <authorList>
            <person name="Shen L.-Y."/>
            <person name="Luo H."/>
            <person name="Wang X.-L."/>
            <person name="Wang X.-M."/>
            <person name="Qiu X.-J."/>
            <person name="Liu H."/>
            <person name="Zhou S.-S."/>
            <person name="Jia K.-H."/>
            <person name="Nie S."/>
            <person name="Bao Y.-T."/>
            <person name="Zhang R.-G."/>
            <person name="Yun Q.-Z."/>
            <person name="Chai Y.-H."/>
            <person name="Lu J.-Y."/>
            <person name="Li Y."/>
            <person name="Zhao S.-W."/>
            <person name="Mao J.-F."/>
            <person name="Jia S.-G."/>
            <person name="Mao Y.-M."/>
        </authorList>
    </citation>
    <scope>NUCLEOTIDE SEQUENCE</scope>
    <source>
        <strain evidence="3">AT0</strain>
        <tissue evidence="3">Leaf</tissue>
    </source>
</reference>
<evidence type="ECO:0000313" key="4">
    <source>
        <dbReference type="Proteomes" id="UP000813462"/>
    </source>
</evidence>
<dbReference type="Proteomes" id="UP000813462">
    <property type="component" value="Unassembled WGS sequence"/>
</dbReference>
<dbReference type="OrthoDB" id="1680511at2759"/>
<gene>
    <name evidence="3" type="ORF">FEM48_Zijuj01G0324300</name>
</gene>
<comment type="caution">
    <text evidence="3">The sequence shown here is derived from an EMBL/GenBank/DDBJ whole genome shotgun (WGS) entry which is preliminary data.</text>
</comment>
<name>A0A978W6J0_ZIZJJ</name>
<keyword evidence="2" id="KW-1133">Transmembrane helix</keyword>
<dbReference type="PANTHER" id="PTHR35483:SF1">
    <property type="entry name" value="GLYCINE-RICH PROTEIN-RELATED"/>
    <property type="match status" value="1"/>
</dbReference>
<evidence type="ECO:0000256" key="2">
    <source>
        <dbReference type="SAM" id="Phobius"/>
    </source>
</evidence>
<protein>
    <submittedName>
        <fullName evidence="3">Uncharacterized protein</fullName>
    </submittedName>
</protein>